<keyword evidence="5" id="KW-0808">Transferase</keyword>
<keyword evidence="9" id="KW-0833">Ubl conjugation pathway</keyword>
<dbReference type="EMBL" id="JAPXFL010000008">
    <property type="protein sequence ID" value="KAK9502962.1"/>
    <property type="molecule type" value="Genomic_DNA"/>
</dbReference>
<evidence type="ECO:0000256" key="5">
    <source>
        <dbReference type="ARBA" id="ARBA00022679"/>
    </source>
</evidence>
<evidence type="ECO:0000259" key="22">
    <source>
        <dbReference type="PROSITE" id="PS51292"/>
    </source>
</evidence>
<evidence type="ECO:0000256" key="10">
    <source>
        <dbReference type="ARBA" id="ARBA00022824"/>
    </source>
</evidence>
<name>A0AAW1D3P7_9HEMI</name>
<dbReference type="EMBL" id="JAPXFL010000008">
    <property type="protein sequence ID" value="KAK9502965.1"/>
    <property type="molecule type" value="Genomic_DNA"/>
</dbReference>
<dbReference type="PANTHER" id="PTHR13145:SF0">
    <property type="entry name" value="E3 UBIQUITIN-PROTEIN LIGASE MARCHF6"/>
    <property type="match status" value="1"/>
</dbReference>
<dbReference type="InterPro" id="IPR011016">
    <property type="entry name" value="Znf_RING-CH"/>
</dbReference>
<dbReference type="EMBL" id="JAPXFL010000008">
    <property type="protein sequence ID" value="KAK9502964.1"/>
    <property type="molecule type" value="Genomic_DNA"/>
</dbReference>
<dbReference type="InterPro" id="IPR013083">
    <property type="entry name" value="Znf_RING/FYVE/PHD"/>
</dbReference>
<keyword evidence="24" id="KW-1185">Reference proteome</keyword>
<proteinExistence type="predicted"/>
<feature type="transmembrane region" description="Helical" evidence="21">
    <location>
        <begin position="884"/>
        <end position="903"/>
    </location>
</feature>
<feature type="transmembrane region" description="Helical" evidence="21">
    <location>
        <begin position="503"/>
        <end position="525"/>
    </location>
</feature>
<evidence type="ECO:0000313" key="24">
    <source>
        <dbReference type="Proteomes" id="UP001461498"/>
    </source>
</evidence>
<gene>
    <name evidence="23" type="ORF">O3M35_011638</name>
</gene>
<sequence>MEDSGSGDICRVCRSEGTVDRPLFHPCICTGSIKWIHQECLVQWMRYSHKEFCELCGHRFSFTPIYSPDMPRRLPIRDVAGGLLSSIATAVKYWLHYTIVAIAWLGIVPLTACRIYRCLFNGSVDSVLTLPLDMLSTENIGSDIFHGCFVVTCTLFAFIGLVWLREQILHGGGPDWLEPEQQGNAAGVGGNLQGGLAGGVGGAAGGDGDGGQQAAPAAGVPAQPAEGGGGVGLNAAFAAAQQQLHQHMQQLQQQQNNNLLEPINEEVVPGGEGGVDGLGGGDWNPLEWDRAAEELTWERLLGLDGSLVFLEHVFWVVSLNTLFILVFAFCPYHMGQLAVVAIGVKHLVNASHFQGLVTTLCGYCVIGICLVALHSLAALLSLVKSRRILGHCYVVVKVSLLSVVEIGVLPLVCGWWLDICSLSLFDATLKDREASFRLAPGTSMFIHWLVGMVYVYYFASFVLLLREVLRPGVLWFLRNLNDPDFSPIQEMIHLPIIRHIRRLVSSAMVFGSAVILMLWLPIRILRYMLPNFLPYVVAMQSEAQVNELSLELLLLQVILPALLEQSHTRAWLKALIRVWCVAVSYVLDIKSYLLGDTPPAGGGAAGQQPAAAVPAAPLDEPLIGGGAGGRAVDLAAAHHAMFQRGGPTGFQPYIRPRLFPLRLLCLVILVCCSLVMVSLVALTVPVFLGRKVMVHYPQVTSSGSSGPVHELYTAACGTYICWVTARAVTFVLSWLPQGRRAVTEMLYNWLLVAAKSFIATFLLIVVIPFLSGLLLELVVVMPLRVPLDQTPVLWLWQDWALGVLYTKIVCAVTMMGPEWALRHAIERVYRDGLRNMHLKFVVMELALPVISTLSIALAVPYAIAHSVIPLFISNTFVQVVVARRIYPCVLLLVVLCGLITLQIRQFAKLYEHIKNDKYLVGRRLVNYHHKSTIHQSTAN</sequence>
<feature type="transmembrane region" description="Helical" evidence="21">
    <location>
        <begin position="445"/>
        <end position="465"/>
    </location>
</feature>
<evidence type="ECO:0000256" key="21">
    <source>
        <dbReference type="SAM" id="Phobius"/>
    </source>
</evidence>
<feature type="domain" description="RING-CH-type" evidence="22">
    <location>
        <begin position="2"/>
        <end position="63"/>
    </location>
</feature>
<dbReference type="CDD" id="cd16702">
    <property type="entry name" value="RING_CH-C4HC3_MARCH6"/>
    <property type="match status" value="1"/>
</dbReference>
<comment type="caution">
    <text evidence="23">The sequence shown here is derived from an EMBL/GenBank/DDBJ whole genome shotgun (WGS) entry which is preliminary data.</text>
</comment>
<accession>A0AAW1D3P7</accession>
<evidence type="ECO:0000256" key="7">
    <source>
        <dbReference type="ARBA" id="ARBA00022723"/>
    </source>
</evidence>
<dbReference type="Pfam" id="PF23113">
    <property type="entry name" value="MARCHF6_C"/>
    <property type="match status" value="1"/>
</dbReference>
<evidence type="ECO:0000256" key="16">
    <source>
        <dbReference type="ARBA" id="ARBA00064724"/>
    </source>
</evidence>
<evidence type="ECO:0000256" key="20">
    <source>
        <dbReference type="SAM" id="MobiDB-lite"/>
    </source>
</evidence>
<keyword evidence="7" id="KW-0479">Metal-binding</keyword>
<keyword evidence="6 21" id="KW-0812">Transmembrane</keyword>
<evidence type="ECO:0000256" key="6">
    <source>
        <dbReference type="ARBA" id="ARBA00022692"/>
    </source>
</evidence>
<feature type="compositionally biased region" description="Gly residues" evidence="20">
    <location>
        <begin position="200"/>
        <end position="211"/>
    </location>
</feature>
<feature type="transmembrane region" description="Helical" evidence="21">
    <location>
        <begin position="841"/>
        <end position="864"/>
    </location>
</feature>
<keyword evidence="8" id="KW-0863">Zinc-finger</keyword>
<feature type="transmembrane region" description="Helical" evidence="21">
    <location>
        <begin position="799"/>
        <end position="821"/>
    </location>
</feature>
<keyword evidence="12" id="KW-0832">Ubl conjugation</keyword>
<evidence type="ECO:0000256" key="2">
    <source>
        <dbReference type="ARBA" id="ARBA00004477"/>
    </source>
</evidence>
<comment type="subunit">
    <text evidence="16">Interacts with DIO2. Interacts with SQLE.</text>
</comment>
<keyword evidence="14" id="KW-0007">Acetylation</keyword>
<feature type="transmembrane region" description="Helical" evidence="21">
    <location>
        <begin position="663"/>
        <end position="688"/>
    </location>
</feature>
<dbReference type="GO" id="GO:0008270">
    <property type="term" value="F:zinc ion binding"/>
    <property type="evidence" value="ECO:0007669"/>
    <property type="project" value="UniProtKB-KW"/>
</dbReference>
<feature type="transmembrane region" description="Helical" evidence="21">
    <location>
        <begin position="144"/>
        <end position="164"/>
    </location>
</feature>
<feature type="transmembrane region" description="Helical" evidence="21">
    <location>
        <begin position="313"/>
        <end position="334"/>
    </location>
</feature>
<feature type="transmembrane region" description="Helical" evidence="21">
    <location>
        <begin position="94"/>
        <end position="117"/>
    </location>
</feature>
<dbReference type="SUPFAM" id="SSF57850">
    <property type="entry name" value="RING/U-box"/>
    <property type="match status" value="1"/>
</dbReference>
<feature type="compositionally biased region" description="Low complexity" evidence="20">
    <location>
        <begin position="212"/>
        <end position="225"/>
    </location>
</feature>
<dbReference type="Proteomes" id="UP001461498">
    <property type="component" value="Unassembled WGS sequence"/>
</dbReference>
<evidence type="ECO:0000256" key="8">
    <source>
        <dbReference type="ARBA" id="ARBA00022771"/>
    </source>
</evidence>
<evidence type="ECO:0000256" key="19">
    <source>
        <dbReference type="ARBA" id="ARBA00083917"/>
    </source>
</evidence>
<feature type="transmembrane region" description="Helical" evidence="21">
    <location>
        <begin position="756"/>
        <end position="779"/>
    </location>
</feature>
<dbReference type="InterPro" id="IPR056521">
    <property type="entry name" value="MARCHF6-like_C"/>
</dbReference>
<keyword evidence="13 21" id="KW-1133">Transmembrane helix</keyword>
<comment type="pathway">
    <text evidence="3">Protein modification; protein ubiquitination.</text>
</comment>
<evidence type="ECO:0000256" key="12">
    <source>
        <dbReference type="ARBA" id="ARBA00022843"/>
    </source>
</evidence>
<evidence type="ECO:0000256" key="15">
    <source>
        <dbReference type="ARBA" id="ARBA00023136"/>
    </source>
</evidence>
<comment type="catalytic activity">
    <reaction evidence="1">
        <text>S-ubiquitinyl-[E2 ubiquitin-conjugating enzyme]-L-cysteine + [acceptor protein]-L-lysine = [E2 ubiquitin-conjugating enzyme]-L-cysteine + N(6)-ubiquitinyl-[acceptor protein]-L-lysine.</text>
        <dbReference type="EC" id="2.3.2.27"/>
    </reaction>
</comment>
<dbReference type="Gene3D" id="3.30.40.10">
    <property type="entry name" value="Zinc/RING finger domain, C3HC4 (zinc finger)"/>
    <property type="match status" value="1"/>
</dbReference>
<feature type="transmembrane region" description="Helical" evidence="21">
    <location>
        <begin position="394"/>
        <end position="417"/>
    </location>
</feature>
<evidence type="ECO:0000313" key="23">
    <source>
        <dbReference type="EMBL" id="KAK9502965.1"/>
    </source>
</evidence>
<evidence type="ECO:0000256" key="14">
    <source>
        <dbReference type="ARBA" id="ARBA00022990"/>
    </source>
</evidence>
<evidence type="ECO:0000256" key="4">
    <source>
        <dbReference type="ARBA" id="ARBA00012483"/>
    </source>
</evidence>
<dbReference type="GO" id="GO:0036503">
    <property type="term" value="P:ERAD pathway"/>
    <property type="evidence" value="ECO:0007669"/>
    <property type="project" value="TreeGrafter"/>
</dbReference>
<dbReference type="EC" id="2.3.2.27" evidence="4"/>
<dbReference type="EMBL" id="JAPXFL010000008">
    <property type="protein sequence ID" value="KAK9502963.1"/>
    <property type="molecule type" value="Genomic_DNA"/>
</dbReference>
<evidence type="ECO:0000256" key="13">
    <source>
        <dbReference type="ARBA" id="ARBA00022989"/>
    </source>
</evidence>
<dbReference type="FunFam" id="3.30.40.10:FF:000096">
    <property type="entry name" value="E3 ubiquitin-protein ligase MARCH6"/>
    <property type="match status" value="1"/>
</dbReference>
<dbReference type="GO" id="GO:0061630">
    <property type="term" value="F:ubiquitin protein ligase activity"/>
    <property type="evidence" value="ECO:0007669"/>
    <property type="project" value="UniProtKB-EC"/>
</dbReference>
<comment type="subcellular location">
    <subcellularLocation>
        <location evidence="2">Endoplasmic reticulum membrane</location>
        <topology evidence="2">Multi-pass membrane protein</topology>
    </subcellularLocation>
</comment>
<dbReference type="PROSITE" id="PS51292">
    <property type="entry name" value="ZF_RING_CH"/>
    <property type="match status" value="1"/>
</dbReference>
<keyword evidence="10" id="KW-0256">Endoplasmic reticulum</keyword>
<organism evidence="23 24">
    <name type="scientific">Rhynocoris fuscipes</name>
    <dbReference type="NCBI Taxonomy" id="488301"/>
    <lineage>
        <taxon>Eukaryota</taxon>
        <taxon>Metazoa</taxon>
        <taxon>Ecdysozoa</taxon>
        <taxon>Arthropoda</taxon>
        <taxon>Hexapoda</taxon>
        <taxon>Insecta</taxon>
        <taxon>Pterygota</taxon>
        <taxon>Neoptera</taxon>
        <taxon>Paraneoptera</taxon>
        <taxon>Hemiptera</taxon>
        <taxon>Heteroptera</taxon>
        <taxon>Panheteroptera</taxon>
        <taxon>Cimicomorpha</taxon>
        <taxon>Reduviidae</taxon>
        <taxon>Harpactorinae</taxon>
        <taxon>Harpactorini</taxon>
        <taxon>Rhynocoris</taxon>
    </lineage>
</organism>
<feature type="region of interest" description="Disordered" evidence="20">
    <location>
        <begin position="200"/>
        <end position="225"/>
    </location>
</feature>
<evidence type="ECO:0000256" key="9">
    <source>
        <dbReference type="ARBA" id="ARBA00022786"/>
    </source>
</evidence>
<dbReference type="Pfam" id="PF12906">
    <property type="entry name" value="RINGv"/>
    <property type="match status" value="1"/>
</dbReference>
<dbReference type="AlphaFoldDB" id="A0AAW1D3P7"/>
<protein>
    <recommendedName>
        <fullName evidence="17">E3 ubiquitin-protein ligase MARCHF6</fullName>
        <ecNumber evidence="4">2.3.2.27</ecNumber>
    </recommendedName>
    <alternativeName>
        <fullName evidence="19">Membrane-associated RING finger protein 6</fullName>
    </alternativeName>
    <alternativeName>
        <fullName evidence="18">Membrane-associated RING-CH protein VI</fullName>
    </alternativeName>
</protein>
<evidence type="ECO:0000256" key="3">
    <source>
        <dbReference type="ARBA" id="ARBA00004906"/>
    </source>
</evidence>
<keyword evidence="11" id="KW-0862">Zinc</keyword>
<feature type="transmembrane region" description="Helical" evidence="21">
    <location>
        <begin position="354"/>
        <end position="382"/>
    </location>
</feature>
<evidence type="ECO:0000256" key="11">
    <source>
        <dbReference type="ARBA" id="ARBA00022833"/>
    </source>
</evidence>
<dbReference type="PANTHER" id="PTHR13145">
    <property type="entry name" value="SSM4 PROTEIN"/>
    <property type="match status" value="1"/>
</dbReference>
<dbReference type="GO" id="GO:0005789">
    <property type="term" value="C:endoplasmic reticulum membrane"/>
    <property type="evidence" value="ECO:0007669"/>
    <property type="project" value="UniProtKB-SubCell"/>
</dbReference>
<evidence type="ECO:0000256" key="1">
    <source>
        <dbReference type="ARBA" id="ARBA00000900"/>
    </source>
</evidence>
<evidence type="ECO:0000256" key="17">
    <source>
        <dbReference type="ARBA" id="ARBA00069012"/>
    </source>
</evidence>
<keyword evidence="15 21" id="KW-0472">Membrane</keyword>
<reference evidence="23 24" key="1">
    <citation type="submission" date="2022-12" db="EMBL/GenBank/DDBJ databases">
        <title>Chromosome-level genome assembly of true bugs.</title>
        <authorList>
            <person name="Ma L."/>
            <person name="Li H."/>
        </authorList>
    </citation>
    <scope>NUCLEOTIDE SEQUENCE [LARGE SCALE GENOMIC DNA]</scope>
    <source>
        <strain evidence="23">Lab_2022b</strain>
    </source>
</reference>
<dbReference type="SMART" id="SM00744">
    <property type="entry name" value="RINGv"/>
    <property type="match status" value="1"/>
</dbReference>
<evidence type="ECO:0000256" key="18">
    <source>
        <dbReference type="ARBA" id="ARBA00082010"/>
    </source>
</evidence>